<dbReference type="OrthoDB" id="5422863at2759"/>
<proteinExistence type="predicted"/>
<dbReference type="Gene3D" id="3.20.20.210">
    <property type="match status" value="1"/>
</dbReference>
<dbReference type="InterPro" id="IPR038071">
    <property type="entry name" value="UROD/MetE-like_sf"/>
</dbReference>
<sequence length="342" mass="39237">MESSSSITKNVHFVGSVCLPDTSAVFHQLAGTFPTQLKRIPDGEPGNRGNFVLWQRSVFHRYPYLVRPLYFSLAKDPGPIRIAPEEIRLMPIEYDTYAINSYSTFRRLRDNGVIPERVKFQVSLPTPINVLHVAIEPEYQEALEPVYIKPFLACVRNIQDKIPAKDLAIQWDVAIEFAFLEGIVRPPPHWILALKEKIIKSILELANYVDEEVEMGFHFCYGDLGHQHFVQPKDMSLLVDIANEVLIEIRKKRSVNWLHMPVPKDRTDRAYFLPLKDLKIEDTELYLGLLHQDDLEVTKARIITAREFIADFGIGTECGLGRANDAEMRSVCDIAKHITENR</sequence>
<comment type="caution">
    <text evidence="1">The sequence shown here is derived from an EMBL/GenBank/DDBJ whole genome shotgun (WGS) entry which is preliminary data.</text>
</comment>
<protein>
    <submittedName>
        <fullName evidence="1">Uncharacterized protein</fullName>
    </submittedName>
</protein>
<dbReference type="Proteomes" id="UP001152300">
    <property type="component" value="Unassembled WGS sequence"/>
</dbReference>
<dbReference type="AlphaFoldDB" id="A0A9X0AA45"/>
<dbReference type="EMBL" id="JAPEIS010000016">
    <property type="protein sequence ID" value="KAJ8058403.1"/>
    <property type="molecule type" value="Genomic_DNA"/>
</dbReference>
<name>A0A9X0AA45_9HELO</name>
<accession>A0A9X0AA45</accession>
<dbReference type="SUPFAM" id="SSF51726">
    <property type="entry name" value="UROD/MetE-like"/>
    <property type="match status" value="1"/>
</dbReference>
<keyword evidence="2" id="KW-1185">Reference proteome</keyword>
<gene>
    <name evidence="1" type="ORF">OCU04_012592</name>
</gene>
<evidence type="ECO:0000313" key="2">
    <source>
        <dbReference type="Proteomes" id="UP001152300"/>
    </source>
</evidence>
<reference evidence="1" key="1">
    <citation type="submission" date="2022-11" db="EMBL/GenBank/DDBJ databases">
        <title>Genome Resource of Sclerotinia nivalis Strain SnTB1, a Plant Pathogen Isolated from American Ginseng.</title>
        <authorList>
            <person name="Fan S."/>
        </authorList>
    </citation>
    <scope>NUCLEOTIDE SEQUENCE</scope>
    <source>
        <strain evidence="1">SnTB1</strain>
    </source>
</reference>
<organism evidence="1 2">
    <name type="scientific">Sclerotinia nivalis</name>
    <dbReference type="NCBI Taxonomy" id="352851"/>
    <lineage>
        <taxon>Eukaryota</taxon>
        <taxon>Fungi</taxon>
        <taxon>Dikarya</taxon>
        <taxon>Ascomycota</taxon>
        <taxon>Pezizomycotina</taxon>
        <taxon>Leotiomycetes</taxon>
        <taxon>Helotiales</taxon>
        <taxon>Sclerotiniaceae</taxon>
        <taxon>Sclerotinia</taxon>
    </lineage>
</organism>
<evidence type="ECO:0000313" key="1">
    <source>
        <dbReference type="EMBL" id="KAJ8058403.1"/>
    </source>
</evidence>